<dbReference type="RefSeq" id="WP_142608882.1">
    <property type="nucleotide sequence ID" value="NZ_VDGG01000058.1"/>
</dbReference>
<proteinExistence type="inferred from homology"/>
<feature type="transmembrane region" description="Helical" evidence="7">
    <location>
        <begin position="45"/>
        <end position="61"/>
    </location>
</feature>
<evidence type="ECO:0000313" key="11">
    <source>
        <dbReference type="Proteomes" id="UP000318937"/>
    </source>
</evidence>
<evidence type="ECO:0000256" key="6">
    <source>
        <dbReference type="ARBA" id="ARBA00023136"/>
    </source>
</evidence>
<evidence type="ECO:0000256" key="2">
    <source>
        <dbReference type="ARBA" id="ARBA00008114"/>
    </source>
</evidence>
<dbReference type="Gene3D" id="3.30.70.1350">
    <property type="entry name" value="Cation efflux protein, cytoplasmic domain"/>
    <property type="match status" value="1"/>
</dbReference>
<dbReference type="GO" id="GO:0008324">
    <property type="term" value="F:monoatomic cation transmembrane transporter activity"/>
    <property type="evidence" value="ECO:0007669"/>
    <property type="project" value="InterPro"/>
</dbReference>
<dbReference type="InterPro" id="IPR058533">
    <property type="entry name" value="Cation_efflux_TM"/>
</dbReference>
<evidence type="ECO:0000313" key="10">
    <source>
        <dbReference type="EMBL" id="TQR06970.1"/>
    </source>
</evidence>
<organism evidence="10 11">
    <name type="scientific">Psychrobacillus soli</name>
    <dbReference type="NCBI Taxonomy" id="1543965"/>
    <lineage>
        <taxon>Bacteria</taxon>
        <taxon>Bacillati</taxon>
        <taxon>Bacillota</taxon>
        <taxon>Bacilli</taxon>
        <taxon>Bacillales</taxon>
        <taxon>Bacillaceae</taxon>
        <taxon>Psychrobacillus</taxon>
    </lineage>
</organism>
<feature type="domain" description="Cation efflux protein transmembrane" evidence="8">
    <location>
        <begin position="15"/>
        <end position="206"/>
    </location>
</feature>
<dbReference type="AlphaFoldDB" id="A0A544SPA5"/>
<dbReference type="Pfam" id="PF16916">
    <property type="entry name" value="ZT_dimer"/>
    <property type="match status" value="1"/>
</dbReference>
<evidence type="ECO:0000256" key="1">
    <source>
        <dbReference type="ARBA" id="ARBA00004141"/>
    </source>
</evidence>
<keyword evidence="4 7" id="KW-0812">Transmembrane</keyword>
<comment type="subcellular location">
    <subcellularLocation>
        <location evidence="1">Membrane</location>
        <topology evidence="1">Multi-pass membrane protein</topology>
    </subcellularLocation>
</comment>
<evidence type="ECO:0000259" key="8">
    <source>
        <dbReference type="Pfam" id="PF01545"/>
    </source>
</evidence>
<feature type="transmembrane region" description="Helical" evidence="7">
    <location>
        <begin position="115"/>
        <end position="133"/>
    </location>
</feature>
<dbReference type="SUPFAM" id="SSF160240">
    <property type="entry name" value="Cation efflux protein cytoplasmic domain-like"/>
    <property type="match status" value="1"/>
</dbReference>
<feature type="domain" description="Cation efflux protein cytoplasmic" evidence="9">
    <location>
        <begin position="213"/>
        <end position="286"/>
    </location>
</feature>
<dbReference type="Pfam" id="PF01545">
    <property type="entry name" value="Cation_efflux"/>
    <property type="match status" value="1"/>
</dbReference>
<feature type="transmembrane region" description="Helical" evidence="7">
    <location>
        <begin position="82"/>
        <end position="103"/>
    </location>
</feature>
<evidence type="ECO:0000259" key="9">
    <source>
        <dbReference type="Pfam" id="PF16916"/>
    </source>
</evidence>
<dbReference type="NCBIfam" id="TIGR01297">
    <property type="entry name" value="CDF"/>
    <property type="match status" value="1"/>
</dbReference>
<accession>A0A544SPA5</accession>
<dbReference type="SUPFAM" id="SSF161111">
    <property type="entry name" value="Cation efflux protein transmembrane domain-like"/>
    <property type="match status" value="1"/>
</dbReference>
<dbReference type="Gene3D" id="1.20.1510.10">
    <property type="entry name" value="Cation efflux protein transmembrane domain"/>
    <property type="match status" value="1"/>
</dbReference>
<keyword evidence="5 7" id="KW-1133">Transmembrane helix</keyword>
<name>A0A544SPA5_9BACI</name>
<evidence type="ECO:0000256" key="7">
    <source>
        <dbReference type="SAM" id="Phobius"/>
    </source>
</evidence>
<keyword evidence="11" id="KW-1185">Reference proteome</keyword>
<dbReference type="InterPro" id="IPR027470">
    <property type="entry name" value="Cation_efflux_CTD"/>
</dbReference>
<comment type="caution">
    <text evidence="10">The sequence shown here is derived from an EMBL/GenBank/DDBJ whole genome shotgun (WGS) entry which is preliminary data.</text>
</comment>
<feature type="transmembrane region" description="Helical" evidence="7">
    <location>
        <begin position="159"/>
        <end position="176"/>
    </location>
</feature>
<evidence type="ECO:0000256" key="3">
    <source>
        <dbReference type="ARBA" id="ARBA00022448"/>
    </source>
</evidence>
<dbReference type="PANTHER" id="PTHR43840:SF50">
    <property type="entry name" value="MANGANESE EFFLUX SYSTEM PROTEIN MNES"/>
    <property type="match status" value="1"/>
</dbReference>
<dbReference type="EMBL" id="VDGG01000058">
    <property type="protein sequence ID" value="TQR06970.1"/>
    <property type="molecule type" value="Genomic_DNA"/>
</dbReference>
<reference evidence="10 11" key="1">
    <citation type="submission" date="2019-05" db="EMBL/GenBank/DDBJ databases">
        <title>Psychrobacillus vulpis sp. nov., a new species isolated from feces of a red fox that inhabits in The Tablas de Daimiel Natural Park, Albacete, Spain.</title>
        <authorList>
            <person name="Rodriguez M."/>
            <person name="Reina J.C."/>
            <person name="Bejar V."/>
            <person name="Llamas I."/>
        </authorList>
    </citation>
    <scope>NUCLEOTIDE SEQUENCE [LARGE SCALE GENOMIC DNA]</scope>
    <source>
        <strain evidence="10 11">NHI-2</strain>
    </source>
</reference>
<dbReference type="PANTHER" id="PTHR43840">
    <property type="entry name" value="MITOCHONDRIAL METAL TRANSPORTER 1-RELATED"/>
    <property type="match status" value="1"/>
</dbReference>
<dbReference type="OrthoDB" id="9806522at2"/>
<dbReference type="InterPro" id="IPR002524">
    <property type="entry name" value="Cation_efflux"/>
</dbReference>
<dbReference type="GO" id="GO:0016020">
    <property type="term" value="C:membrane"/>
    <property type="evidence" value="ECO:0007669"/>
    <property type="project" value="UniProtKB-SubCell"/>
</dbReference>
<dbReference type="InterPro" id="IPR050291">
    <property type="entry name" value="CDF_Transporter"/>
</dbReference>
<dbReference type="InterPro" id="IPR036837">
    <property type="entry name" value="Cation_efflux_CTD_sf"/>
</dbReference>
<evidence type="ECO:0000256" key="4">
    <source>
        <dbReference type="ARBA" id="ARBA00022692"/>
    </source>
</evidence>
<comment type="similarity">
    <text evidence="2">Belongs to the cation diffusion facilitator (CDF) transporter (TC 2.A.4) family.</text>
</comment>
<protein>
    <submittedName>
        <fullName evidence="10">Cation transporter</fullName>
    </submittedName>
</protein>
<feature type="transmembrane region" description="Helical" evidence="7">
    <location>
        <begin position="182"/>
        <end position="199"/>
    </location>
</feature>
<sequence length="295" mass="32209">MELYTNLREGEKGAWVSICIYLLLSTFKLSAGFLGSSEALKADGLNNFTDIIASIAILIGLRISQKPPDDHHQYGHLRAETIASLIAAFIMASIGIQVIVQSIRHIANPVQQVPSILTAIVGLISALAMYIVYKYNLKLATRINSTALKAAAYDNRSDALVSIGATIGILGSIFGFPILDGITALIVGIIIMFTAYTIFHEAAYTLSDGFNVEEAETLSTIVKLVHGVKTLKDCKGRMHGNLMFVDLTVTVDPNLNVIESHRITEEIEQRIMKVKPFSVVLVHIEPDLSKEEVID</sequence>
<dbReference type="FunFam" id="1.20.1510.10:FF:000006">
    <property type="entry name" value="Divalent cation efflux transporter"/>
    <property type="match status" value="1"/>
</dbReference>
<keyword evidence="3" id="KW-0813">Transport</keyword>
<evidence type="ECO:0000256" key="5">
    <source>
        <dbReference type="ARBA" id="ARBA00022989"/>
    </source>
</evidence>
<gene>
    <name evidence="10" type="ORF">FG383_18485</name>
</gene>
<feature type="transmembrane region" description="Helical" evidence="7">
    <location>
        <begin position="12"/>
        <end position="33"/>
    </location>
</feature>
<keyword evidence="6 7" id="KW-0472">Membrane</keyword>
<dbReference type="Proteomes" id="UP000318937">
    <property type="component" value="Unassembled WGS sequence"/>
</dbReference>
<dbReference type="InterPro" id="IPR027469">
    <property type="entry name" value="Cation_efflux_TMD_sf"/>
</dbReference>